<dbReference type="CDD" id="cd18186">
    <property type="entry name" value="BTB_POZ_ZBTB_KLHL-like"/>
    <property type="match status" value="1"/>
</dbReference>
<dbReference type="Gene3D" id="3.30.710.10">
    <property type="entry name" value="Potassium Channel Kv1.1, Chain A"/>
    <property type="match status" value="1"/>
</dbReference>
<dbReference type="InterPro" id="IPR011333">
    <property type="entry name" value="SKP1/BTB/POZ_sf"/>
</dbReference>
<keyword evidence="3" id="KW-1185">Reference proteome</keyword>
<gene>
    <name evidence="2" type="ORF">POSPLADRAFT_1041055</name>
</gene>
<reference evidence="2 3" key="1">
    <citation type="submission" date="2017-04" db="EMBL/GenBank/DDBJ databases">
        <title>Genome Sequence of the Model Brown-Rot Fungus Postia placenta SB12.</title>
        <authorList>
            <consortium name="DOE Joint Genome Institute"/>
            <person name="Gaskell J."/>
            <person name="Kersten P."/>
            <person name="Larrondo L.F."/>
            <person name="Canessa P."/>
            <person name="Martinez D."/>
            <person name="Hibbett D."/>
            <person name="Schmoll M."/>
            <person name="Kubicek C.P."/>
            <person name="Martinez A.T."/>
            <person name="Yadav J."/>
            <person name="Master E."/>
            <person name="Magnuson J.K."/>
            <person name="James T."/>
            <person name="Yaver D."/>
            <person name="Berka R."/>
            <person name="Labutti K."/>
            <person name="Lipzen A."/>
            <person name="Aerts A."/>
            <person name="Barry K."/>
            <person name="Henrissat B."/>
            <person name="Blanchette R."/>
            <person name="Grigoriev I."/>
            <person name="Cullen D."/>
        </authorList>
    </citation>
    <scope>NUCLEOTIDE SEQUENCE [LARGE SCALE GENOMIC DNA]</scope>
    <source>
        <strain evidence="2 3">MAD-698-R-SB12</strain>
    </source>
</reference>
<evidence type="ECO:0000313" key="2">
    <source>
        <dbReference type="EMBL" id="OSX59497.1"/>
    </source>
</evidence>
<dbReference type="GeneID" id="36322791"/>
<proteinExistence type="predicted"/>
<organism evidence="2 3">
    <name type="scientific">Postia placenta MAD-698-R-SB12</name>
    <dbReference type="NCBI Taxonomy" id="670580"/>
    <lineage>
        <taxon>Eukaryota</taxon>
        <taxon>Fungi</taxon>
        <taxon>Dikarya</taxon>
        <taxon>Basidiomycota</taxon>
        <taxon>Agaricomycotina</taxon>
        <taxon>Agaricomycetes</taxon>
        <taxon>Polyporales</taxon>
        <taxon>Adustoporiaceae</taxon>
        <taxon>Rhodonia</taxon>
    </lineage>
</organism>
<dbReference type="Proteomes" id="UP000194127">
    <property type="component" value="Unassembled WGS sequence"/>
</dbReference>
<dbReference type="PROSITE" id="PS50097">
    <property type="entry name" value="BTB"/>
    <property type="match status" value="1"/>
</dbReference>
<dbReference type="EMBL" id="KZ110602">
    <property type="protein sequence ID" value="OSX59497.1"/>
    <property type="molecule type" value="Genomic_DNA"/>
</dbReference>
<dbReference type="STRING" id="670580.A0A1X6MSZ9"/>
<dbReference type="SMART" id="SM00225">
    <property type="entry name" value="BTB"/>
    <property type="match status" value="1"/>
</dbReference>
<dbReference type="RefSeq" id="XP_024336291.1">
    <property type="nucleotide sequence ID" value="XM_024477841.1"/>
</dbReference>
<dbReference type="Pfam" id="PF00651">
    <property type="entry name" value="BTB"/>
    <property type="match status" value="1"/>
</dbReference>
<dbReference type="InterPro" id="IPR000210">
    <property type="entry name" value="BTB/POZ_dom"/>
</dbReference>
<dbReference type="OrthoDB" id="71307at2759"/>
<accession>A0A1X6MSZ9</accession>
<evidence type="ECO:0000259" key="1">
    <source>
        <dbReference type="PROSITE" id="PS50097"/>
    </source>
</evidence>
<feature type="domain" description="BTB" evidence="1">
    <location>
        <begin position="11"/>
        <end position="75"/>
    </location>
</feature>
<dbReference type="SUPFAM" id="SSF54695">
    <property type="entry name" value="POZ domain"/>
    <property type="match status" value="1"/>
</dbReference>
<dbReference type="AlphaFoldDB" id="A0A1X6MSZ9"/>
<name>A0A1X6MSZ9_9APHY</name>
<protein>
    <recommendedName>
        <fullName evidence="1">BTB domain-containing protein</fullName>
    </recommendedName>
</protein>
<evidence type="ECO:0000313" key="3">
    <source>
        <dbReference type="Proteomes" id="UP000194127"/>
    </source>
</evidence>
<sequence>MTTHPFEFVDSDLVLRATAPCVVDFHVHRCILSVASPFFAHMFTLPQAPSSQPSTPLIEVSEDRTTLEMLLRIIYPVSKPKIETLDELTPVLDAAFKYEMSAAIDFLRSQLVAPRFVESAPVRVYAIASRFDLEEEAKVASRHTLSVQVLDCPLHEDLKHITAFSYHQLLNLHHRRAQAAQELMKISDNVKCMRCNAPPYGTYTAPKWWEDFEARATKELATRPTTDVIFSMAFLAQSAQAGCERCAGSILDAYWFLQDLKKKIDDLPSTI</sequence>